<gene>
    <name evidence="1" type="ORF">ACHAWO_008885</name>
</gene>
<dbReference type="EMBL" id="JALLPJ020000911">
    <property type="protein sequence ID" value="KAL3779967.1"/>
    <property type="molecule type" value="Genomic_DNA"/>
</dbReference>
<reference evidence="1 2" key="1">
    <citation type="submission" date="2024-10" db="EMBL/GenBank/DDBJ databases">
        <title>Updated reference genomes for cyclostephanoid diatoms.</title>
        <authorList>
            <person name="Roberts W.R."/>
            <person name="Alverson A.J."/>
        </authorList>
    </citation>
    <scope>NUCLEOTIDE SEQUENCE [LARGE SCALE GENOMIC DNA]</scope>
    <source>
        <strain evidence="1 2">AJA010-31</strain>
    </source>
</reference>
<evidence type="ECO:0000313" key="2">
    <source>
        <dbReference type="Proteomes" id="UP001530400"/>
    </source>
</evidence>
<proteinExistence type="predicted"/>
<dbReference type="AlphaFoldDB" id="A0ABD3NW99"/>
<keyword evidence="2" id="KW-1185">Reference proteome</keyword>
<accession>A0ABD3NW99</accession>
<evidence type="ECO:0000313" key="1">
    <source>
        <dbReference type="EMBL" id="KAL3779967.1"/>
    </source>
</evidence>
<organism evidence="1 2">
    <name type="scientific">Cyclotella atomus</name>
    <dbReference type="NCBI Taxonomy" id="382360"/>
    <lineage>
        <taxon>Eukaryota</taxon>
        <taxon>Sar</taxon>
        <taxon>Stramenopiles</taxon>
        <taxon>Ochrophyta</taxon>
        <taxon>Bacillariophyta</taxon>
        <taxon>Coscinodiscophyceae</taxon>
        <taxon>Thalassiosirophycidae</taxon>
        <taxon>Stephanodiscales</taxon>
        <taxon>Stephanodiscaceae</taxon>
        <taxon>Cyclotella</taxon>
    </lineage>
</organism>
<name>A0ABD3NW99_9STRA</name>
<protein>
    <submittedName>
        <fullName evidence="1">Uncharacterized protein</fullName>
    </submittedName>
</protein>
<dbReference type="Proteomes" id="UP001530400">
    <property type="component" value="Unassembled WGS sequence"/>
</dbReference>
<comment type="caution">
    <text evidence="1">The sequence shown here is derived from an EMBL/GenBank/DDBJ whole genome shotgun (WGS) entry which is preliminary data.</text>
</comment>
<sequence>MHRMQLSSLLSQLRTYSTGTKLGDGVEDPSNLLREQNKALASDTVFDREGPYWHGQSMMDRSIDVYCNPRGFSDEIIMATTRYKLLIMK</sequence>